<dbReference type="OrthoDB" id="10513029at2759"/>
<accession>A0A168SM90</accession>
<organism evidence="3">
    <name type="scientific">Absidia glauca</name>
    <name type="common">Pin mould</name>
    <dbReference type="NCBI Taxonomy" id="4829"/>
    <lineage>
        <taxon>Eukaryota</taxon>
        <taxon>Fungi</taxon>
        <taxon>Fungi incertae sedis</taxon>
        <taxon>Mucoromycota</taxon>
        <taxon>Mucoromycotina</taxon>
        <taxon>Mucoromycetes</taxon>
        <taxon>Mucorales</taxon>
        <taxon>Cunninghamellaceae</taxon>
        <taxon>Absidia</taxon>
    </lineage>
</organism>
<sequence length="303" mass="32959">MPAGFDKFFSERISNPAHYADGHKLKPSTTRHIVFSDHASSTQRKTFAPTTASLSYSAPSSTSISSPALSTIAPSSIVEGTILTGSSLPVPLSPASSSSSIANTPTIIGLVIGGLLMVLSIVCYTLHRRVKRKKELRPMEATSRVIHDGESSDSHKNGGKWKATELWSTLDSTASSKYVEMDAPPPAYYSSTKTKKRLTPESVTNKQASLFVKQYSPQLAYSPSNHTTLQIDQGTLSPSQTLVDTRRSSSCLQPSEDDEKQQRRSFQPYPAQLDITPSMINALKPPSPYQGGMLLHTKEFDPL</sequence>
<feature type="compositionally biased region" description="Polar residues" evidence="1">
    <location>
        <begin position="228"/>
        <end position="253"/>
    </location>
</feature>
<evidence type="ECO:0000313" key="3">
    <source>
        <dbReference type="EMBL" id="SAM08638.1"/>
    </source>
</evidence>
<keyword evidence="2" id="KW-0472">Membrane</keyword>
<feature type="compositionally biased region" description="Basic and acidic residues" evidence="1">
    <location>
        <begin position="145"/>
        <end position="156"/>
    </location>
</feature>
<dbReference type="InParanoid" id="A0A168SM90"/>
<evidence type="ECO:0000313" key="4">
    <source>
        <dbReference type="Proteomes" id="UP000078561"/>
    </source>
</evidence>
<evidence type="ECO:0000256" key="1">
    <source>
        <dbReference type="SAM" id="MobiDB-lite"/>
    </source>
</evidence>
<feature type="transmembrane region" description="Helical" evidence="2">
    <location>
        <begin position="107"/>
        <end position="127"/>
    </location>
</feature>
<keyword evidence="2" id="KW-1133">Transmembrane helix</keyword>
<feature type="region of interest" description="Disordered" evidence="1">
    <location>
        <begin position="228"/>
        <end position="273"/>
    </location>
</feature>
<protein>
    <submittedName>
        <fullName evidence="3">Uncharacterized protein</fullName>
    </submittedName>
</protein>
<proteinExistence type="predicted"/>
<reference evidence="3" key="1">
    <citation type="submission" date="2016-04" db="EMBL/GenBank/DDBJ databases">
        <authorList>
            <person name="Evans L.H."/>
            <person name="Alamgir A."/>
            <person name="Owens N."/>
            <person name="Weber N.D."/>
            <person name="Virtaneva K."/>
            <person name="Barbian K."/>
            <person name="Babar A."/>
            <person name="Rosenke K."/>
        </authorList>
    </citation>
    <scope>NUCLEOTIDE SEQUENCE [LARGE SCALE GENOMIC DNA]</scope>
    <source>
        <strain evidence="3">CBS 101.48</strain>
    </source>
</reference>
<dbReference type="EMBL" id="LT554895">
    <property type="protein sequence ID" value="SAM08638.1"/>
    <property type="molecule type" value="Genomic_DNA"/>
</dbReference>
<keyword evidence="2" id="KW-0812">Transmembrane</keyword>
<name>A0A168SM90_ABSGL</name>
<gene>
    <name evidence="3" type="primary">ABSGL_14301.1 scaffold 14385</name>
</gene>
<dbReference type="AlphaFoldDB" id="A0A168SM90"/>
<feature type="region of interest" description="Disordered" evidence="1">
    <location>
        <begin position="181"/>
        <end position="201"/>
    </location>
</feature>
<feature type="region of interest" description="Disordered" evidence="1">
    <location>
        <begin position="139"/>
        <end position="159"/>
    </location>
</feature>
<keyword evidence="4" id="KW-1185">Reference proteome</keyword>
<dbReference type="Proteomes" id="UP000078561">
    <property type="component" value="Unassembled WGS sequence"/>
</dbReference>
<evidence type="ECO:0000256" key="2">
    <source>
        <dbReference type="SAM" id="Phobius"/>
    </source>
</evidence>